<keyword evidence="4 6" id="KW-1133">Transmembrane helix</keyword>
<name>A0A5C8GLN7_9BACT</name>
<evidence type="ECO:0000256" key="3">
    <source>
        <dbReference type="ARBA" id="ARBA00022692"/>
    </source>
</evidence>
<keyword evidence="3 6" id="KW-0812">Transmembrane</keyword>
<evidence type="ECO:0000256" key="6">
    <source>
        <dbReference type="SAM" id="Phobius"/>
    </source>
</evidence>
<evidence type="ECO:0000256" key="4">
    <source>
        <dbReference type="ARBA" id="ARBA00022989"/>
    </source>
</evidence>
<dbReference type="EMBL" id="SDIK01000018">
    <property type="protein sequence ID" value="TXJ62846.1"/>
    <property type="molecule type" value="Genomic_DNA"/>
</dbReference>
<proteinExistence type="predicted"/>
<sequence>MNFDTKRRLTRSFKDTKVAGVCGGIAKYLDLDSTAVRALYATLTLFSGAFPGILLYVILWAIMPIENEY</sequence>
<dbReference type="OrthoDB" id="5772680at2"/>
<evidence type="ECO:0000313" key="9">
    <source>
        <dbReference type="Proteomes" id="UP000321612"/>
    </source>
</evidence>
<evidence type="ECO:0000313" key="8">
    <source>
        <dbReference type="EMBL" id="TXJ62846.1"/>
    </source>
</evidence>
<dbReference type="InterPro" id="IPR052027">
    <property type="entry name" value="PspC"/>
</dbReference>
<evidence type="ECO:0000256" key="1">
    <source>
        <dbReference type="ARBA" id="ARBA00004162"/>
    </source>
</evidence>
<comment type="subcellular location">
    <subcellularLocation>
        <location evidence="1">Cell membrane</location>
        <topology evidence="1">Single-pass membrane protein</topology>
    </subcellularLocation>
</comment>
<protein>
    <submittedName>
        <fullName evidence="8">PspC domain-containing protein</fullName>
    </submittedName>
</protein>
<comment type="caution">
    <text evidence="8">The sequence shown here is derived from an EMBL/GenBank/DDBJ whole genome shotgun (WGS) entry which is preliminary data.</text>
</comment>
<dbReference type="RefSeq" id="WP_130830131.1">
    <property type="nucleotide sequence ID" value="NZ_SDIK01000018.1"/>
</dbReference>
<evidence type="ECO:0000256" key="2">
    <source>
        <dbReference type="ARBA" id="ARBA00022475"/>
    </source>
</evidence>
<gene>
    <name evidence="8" type="ORF">ETF27_03035</name>
</gene>
<reference evidence="9" key="1">
    <citation type="submission" date="2019-05" db="EMBL/GenBank/DDBJ databases">
        <title>Prevotella brunnea sp. nov., isolated from a wound of a patient.</title>
        <authorList>
            <person name="Buhl M."/>
        </authorList>
    </citation>
    <scope>NUCLEOTIDE SEQUENCE [LARGE SCALE GENOMIC DNA]</scope>
    <source>
        <strain evidence="9">A2672</strain>
    </source>
</reference>
<dbReference type="Pfam" id="PF04024">
    <property type="entry name" value="PspC"/>
    <property type="match status" value="1"/>
</dbReference>
<keyword evidence="9" id="KW-1185">Reference proteome</keyword>
<feature type="domain" description="Phage shock protein PspC N-terminal" evidence="7">
    <location>
        <begin position="7"/>
        <end position="65"/>
    </location>
</feature>
<accession>A0A5C8GLN7</accession>
<feature type="transmembrane region" description="Helical" evidence="6">
    <location>
        <begin position="38"/>
        <end position="63"/>
    </location>
</feature>
<dbReference type="Proteomes" id="UP000321612">
    <property type="component" value="Unassembled WGS sequence"/>
</dbReference>
<keyword evidence="2" id="KW-1003">Cell membrane</keyword>
<keyword evidence="5 6" id="KW-0472">Membrane</keyword>
<evidence type="ECO:0000256" key="5">
    <source>
        <dbReference type="ARBA" id="ARBA00023136"/>
    </source>
</evidence>
<dbReference type="PANTHER" id="PTHR33885">
    <property type="entry name" value="PHAGE SHOCK PROTEIN C"/>
    <property type="match status" value="1"/>
</dbReference>
<dbReference type="GO" id="GO:0005886">
    <property type="term" value="C:plasma membrane"/>
    <property type="evidence" value="ECO:0007669"/>
    <property type="project" value="UniProtKB-SubCell"/>
</dbReference>
<dbReference type="InterPro" id="IPR007168">
    <property type="entry name" value="Phageshock_PspC_N"/>
</dbReference>
<dbReference type="AlphaFoldDB" id="A0A5C8GLN7"/>
<dbReference type="PANTHER" id="PTHR33885:SF3">
    <property type="entry name" value="PHAGE SHOCK PROTEIN C"/>
    <property type="match status" value="1"/>
</dbReference>
<evidence type="ECO:0000259" key="7">
    <source>
        <dbReference type="Pfam" id="PF04024"/>
    </source>
</evidence>
<organism evidence="8 9">
    <name type="scientific">Prevotella brunnea</name>
    <dbReference type="NCBI Taxonomy" id="2508867"/>
    <lineage>
        <taxon>Bacteria</taxon>
        <taxon>Pseudomonadati</taxon>
        <taxon>Bacteroidota</taxon>
        <taxon>Bacteroidia</taxon>
        <taxon>Bacteroidales</taxon>
        <taxon>Prevotellaceae</taxon>
        <taxon>Prevotella</taxon>
    </lineage>
</organism>